<dbReference type="PANTHER" id="PTHR45653">
    <property type="entry name" value="DEDICATOR OF CYTOKINESIS"/>
    <property type="match status" value="1"/>
</dbReference>
<dbReference type="InterPro" id="IPR026791">
    <property type="entry name" value="DOCK"/>
</dbReference>
<accession>A0A9W6YRQ4</accession>
<evidence type="ECO:0000256" key="2">
    <source>
        <dbReference type="SAM" id="MobiDB-lite"/>
    </source>
</evidence>
<gene>
    <name evidence="4" type="ORF">Amon01_000098400</name>
</gene>
<sequence length="627" mass="70332">MYWSIVASEWCTKQNLYDIERASISGLYKIFLSDERYSPDLSEIKNFVVTLKSHINLDVEDEAYQPVMQLVDTLFEFLTTATELKSIPNGEEFDDDRTFHKIKVSSYLMNVDKPELLQCFINSMYEGNLSKNNPVQAALSLELLANTYNWDTSAYLPACVAPKFPSQSEFKRKESLYRLMASNFVKGGKVEQAVDCYSELLDAYKKYNFDLSGLSFCHGELCKSYAALETVGRMDSSYFKVSFIGFGFPTSLRGKEYIYEGLPFEHITSINHRLSRLYPGSRIVSNEEEARKMKADPPFGKFIYTKTVTPAKSAMNDKLSFMTKQYIDNKNLNTFVSTRRIPGSTNVTNLWTEEMTYETLLTFPTLMNRSEITNSTILKLSPIKNAIKSLMEKNSELHGLEFWIQRSLKDGINPKTISGTSVFNNLSRILAGTVDSPVNGGVGQYRVFFTAESTEPDFIADVDFLKTSFNNLIILLNKLLKLHQALIPTNLIPQHEVMCELFVKNFRSEIDELKLDVKSKLNLEVMVDDLIKANIHSRRHQRGRRAGGHSATGMSSVHDFESSYGGSSSLGVGREDDSISITGSIASGSVHSNGSMSRLSSAPGSIAGGSIAGRSFNSGKRTVLNYK</sequence>
<dbReference type="InterPro" id="IPR046773">
    <property type="entry name" value="DOCKER_Lobe_C"/>
</dbReference>
<dbReference type="GO" id="GO:0005886">
    <property type="term" value="C:plasma membrane"/>
    <property type="evidence" value="ECO:0007669"/>
    <property type="project" value="TreeGrafter"/>
</dbReference>
<feature type="compositionally biased region" description="Basic residues" evidence="2">
    <location>
        <begin position="538"/>
        <end position="547"/>
    </location>
</feature>
<feature type="region of interest" description="Disordered" evidence="2">
    <location>
        <begin position="538"/>
        <end position="558"/>
    </location>
</feature>
<dbReference type="GO" id="GO:0005085">
    <property type="term" value="F:guanyl-nucleotide exchange factor activity"/>
    <property type="evidence" value="ECO:0007669"/>
    <property type="project" value="InterPro"/>
</dbReference>
<dbReference type="InterPro" id="IPR043162">
    <property type="entry name" value="DOCK_C_lobe_C"/>
</dbReference>
<protein>
    <submittedName>
        <fullName evidence="4">Unnamed protein product</fullName>
    </submittedName>
</protein>
<name>A0A9W6YRQ4_AMBMO</name>
<dbReference type="GO" id="GO:0031267">
    <property type="term" value="F:small GTPase binding"/>
    <property type="evidence" value="ECO:0007669"/>
    <property type="project" value="TreeGrafter"/>
</dbReference>
<dbReference type="GO" id="GO:0007264">
    <property type="term" value="P:small GTPase-mediated signal transduction"/>
    <property type="evidence" value="ECO:0007669"/>
    <property type="project" value="InterPro"/>
</dbReference>
<dbReference type="PROSITE" id="PS51651">
    <property type="entry name" value="DOCKER"/>
    <property type="match status" value="1"/>
</dbReference>
<dbReference type="CDD" id="cd11684">
    <property type="entry name" value="DHR2_DOCK"/>
    <property type="match status" value="1"/>
</dbReference>
<proteinExistence type="inferred from homology"/>
<dbReference type="AlphaFoldDB" id="A0A9W6YRQ4"/>
<dbReference type="PANTHER" id="PTHR45653:SF10">
    <property type="entry name" value="MYOBLAST CITY, ISOFORM B"/>
    <property type="match status" value="1"/>
</dbReference>
<dbReference type="GO" id="GO:0005737">
    <property type="term" value="C:cytoplasm"/>
    <property type="evidence" value="ECO:0007669"/>
    <property type="project" value="TreeGrafter"/>
</dbReference>
<evidence type="ECO:0000313" key="5">
    <source>
        <dbReference type="Proteomes" id="UP001165063"/>
    </source>
</evidence>
<comment type="caution">
    <text evidence="4">The sequence shown here is derived from an EMBL/GenBank/DDBJ whole genome shotgun (WGS) entry which is preliminary data.</text>
</comment>
<evidence type="ECO:0000313" key="4">
    <source>
        <dbReference type="EMBL" id="GMG20114.1"/>
    </source>
</evidence>
<evidence type="ECO:0000256" key="1">
    <source>
        <dbReference type="PROSITE-ProRule" id="PRU00984"/>
    </source>
</evidence>
<comment type="similarity">
    <text evidence="1">Belongs to the DOCK family.</text>
</comment>
<evidence type="ECO:0000259" key="3">
    <source>
        <dbReference type="PROSITE" id="PS51651"/>
    </source>
</evidence>
<dbReference type="InterPro" id="IPR027357">
    <property type="entry name" value="DOCKER_dom"/>
</dbReference>
<dbReference type="OrthoDB" id="18896at2759"/>
<feature type="domain" description="DOCKER" evidence="3">
    <location>
        <begin position="108"/>
        <end position="518"/>
    </location>
</feature>
<keyword evidence="5" id="KW-1185">Reference proteome</keyword>
<dbReference type="Proteomes" id="UP001165063">
    <property type="component" value="Unassembled WGS sequence"/>
</dbReference>
<dbReference type="EMBL" id="BSXU01000286">
    <property type="protein sequence ID" value="GMG20114.1"/>
    <property type="molecule type" value="Genomic_DNA"/>
</dbReference>
<dbReference type="Pfam" id="PF20421">
    <property type="entry name" value="DHR-2_Lobe_C"/>
    <property type="match status" value="1"/>
</dbReference>
<dbReference type="InterPro" id="IPR043161">
    <property type="entry name" value="DOCK_C_lobe_A"/>
</dbReference>
<organism evidence="4 5">
    <name type="scientific">Ambrosiozyma monospora</name>
    <name type="common">Yeast</name>
    <name type="synonym">Endomycopsis monosporus</name>
    <dbReference type="NCBI Taxonomy" id="43982"/>
    <lineage>
        <taxon>Eukaryota</taxon>
        <taxon>Fungi</taxon>
        <taxon>Dikarya</taxon>
        <taxon>Ascomycota</taxon>
        <taxon>Saccharomycotina</taxon>
        <taxon>Pichiomycetes</taxon>
        <taxon>Pichiales</taxon>
        <taxon>Pichiaceae</taxon>
        <taxon>Ambrosiozyma</taxon>
    </lineage>
</organism>
<dbReference type="Gene3D" id="1.25.40.410">
    <property type="match status" value="1"/>
</dbReference>
<reference evidence="4" key="1">
    <citation type="submission" date="2023-04" db="EMBL/GenBank/DDBJ databases">
        <title>Ambrosiozyma monospora NBRC 1965.</title>
        <authorList>
            <person name="Ichikawa N."/>
            <person name="Sato H."/>
            <person name="Tonouchi N."/>
        </authorList>
    </citation>
    <scope>NUCLEOTIDE SEQUENCE</scope>
    <source>
        <strain evidence="4">NBRC 1965</strain>
    </source>
</reference>
<dbReference type="Gene3D" id="1.20.58.740">
    <property type="match status" value="1"/>
</dbReference>